<accession>A0AAW1Z3D3</accession>
<dbReference type="InterPro" id="IPR007512">
    <property type="entry name" value="Mic10"/>
</dbReference>
<organism evidence="10 11">
    <name type="scientific">Culter alburnus</name>
    <name type="common">Topmouth culter</name>
    <dbReference type="NCBI Taxonomy" id="194366"/>
    <lineage>
        <taxon>Eukaryota</taxon>
        <taxon>Metazoa</taxon>
        <taxon>Chordata</taxon>
        <taxon>Craniata</taxon>
        <taxon>Vertebrata</taxon>
        <taxon>Euteleostomi</taxon>
        <taxon>Actinopterygii</taxon>
        <taxon>Neopterygii</taxon>
        <taxon>Teleostei</taxon>
        <taxon>Ostariophysi</taxon>
        <taxon>Cypriniformes</taxon>
        <taxon>Xenocyprididae</taxon>
        <taxon>Xenocypridinae</taxon>
        <taxon>Culter</taxon>
    </lineage>
</organism>
<evidence type="ECO:0000256" key="8">
    <source>
        <dbReference type="ARBA" id="ARBA00023136"/>
    </source>
</evidence>
<proteinExistence type="inferred from homology"/>
<reference evidence="10 11" key="1">
    <citation type="submission" date="2024-05" db="EMBL/GenBank/DDBJ databases">
        <title>A high-quality chromosomal-level genome assembly of Topmouth culter (Culter alburnus).</title>
        <authorList>
            <person name="Zhao H."/>
        </authorList>
    </citation>
    <scope>NUCLEOTIDE SEQUENCE [LARGE SCALE GENOMIC DNA]</scope>
    <source>
        <strain evidence="10">CATC2023</strain>
        <tissue evidence="10">Muscle</tissue>
    </source>
</reference>
<evidence type="ECO:0000256" key="4">
    <source>
        <dbReference type="ARBA" id="ARBA00022692"/>
    </source>
</evidence>
<keyword evidence="7 9" id="KW-0496">Mitochondrion</keyword>
<keyword evidence="4" id="KW-0812">Transmembrane</keyword>
<keyword evidence="5 9" id="KW-0999">Mitochondrion inner membrane</keyword>
<dbReference type="PANTHER" id="PTHR21304">
    <property type="entry name" value="MICOS COMPLEX SUBUNIT MIC10"/>
    <property type="match status" value="1"/>
</dbReference>
<dbReference type="Pfam" id="PF04418">
    <property type="entry name" value="DUF543"/>
    <property type="match status" value="1"/>
</dbReference>
<dbReference type="GO" id="GO:0061617">
    <property type="term" value="C:MICOS complex"/>
    <property type="evidence" value="ECO:0007669"/>
    <property type="project" value="UniProtKB-UniRule"/>
</dbReference>
<dbReference type="EMBL" id="JAWDJR010000022">
    <property type="protein sequence ID" value="KAK9954610.1"/>
    <property type="molecule type" value="Genomic_DNA"/>
</dbReference>
<keyword evidence="6" id="KW-1133">Transmembrane helix</keyword>
<comment type="subcellular location">
    <subcellularLocation>
        <location evidence="2 9">Mitochondrion inner membrane</location>
        <topology evidence="2 9">Single-pass membrane protein</topology>
    </subcellularLocation>
</comment>
<evidence type="ECO:0000256" key="2">
    <source>
        <dbReference type="ARBA" id="ARBA00004434"/>
    </source>
</evidence>
<evidence type="ECO:0000313" key="10">
    <source>
        <dbReference type="EMBL" id="KAK9954610.1"/>
    </source>
</evidence>
<evidence type="ECO:0000256" key="9">
    <source>
        <dbReference type="RuleBase" id="RU363011"/>
    </source>
</evidence>
<evidence type="ECO:0000256" key="6">
    <source>
        <dbReference type="ARBA" id="ARBA00022989"/>
    </source>
</evidence>
<evidence type="ECO:0000313" key="11">
    <source>
        <dbReference type="Proteomes" id="UP001479290"/>
    </source>
</evidence>
<dbReference type="PANTHER" id="PTHR21304:SF0">
    <property type="entry name" value="MICOS COMPLEX SUBUNIT MIC10"/>
    <property type="match status" value="1"/>
</dbReference>
<keyword evidence="11" id="KW-1185">Reference proteome</keyword>
<dbReference type="AlphaFoldDB" id="A0AAW1Z3D3"/>
<sequence>MYSSTVGEGKYDSVLEQPSSQSHPYYHCCLLSSCLRKSSAKSGIAASQTAQLKSVRIRTGLGLGIVFSVVFFKRRTSPIAFGTGLGLGMAYSNCQNDLRSHYVLHSNVAKEP</sequence>
<evidence type="ECO:0000256" key="1">
    <source>
        <dbReference type="ARBA" id="ARBA00002689"/>
    </source>
</evidence>
<comment type="subunit">
    <text evidence="9">Component of the mitochondrial contact site and cristae organizing system (MICOS) complex.</text>
</comment>
<keyword evidence="8" id="KW-0472">Membrane</keyword>
<comment type="similarity">
    <text evidence="3 9">Belongs to the MICOS complex subunit Mic10 family.</text>
</comment>
<comment type="function">
    <text evidence="1 9">Component of the MICOS complex, a large protein complex of the mitochondrial inner membrane that plays crucial roles in the maintenance of crista junctions, inner membrane architecture, and formation of contact sites to the outer membrane.</text>
</comment>
<comment type="caution">
    <text evidence="10">The sequence shown here is derived from an EMBL/GenBank/DDBJ whole genome shotgun (WGS) entry which is preliminary data.</text>
</comment>
<evidence type="ECO:0000256" key="3">
    <source>
        <dbReference type="ARBA" id="ARBA00006792"/>
    </source>
</evidence>
<evidence type="ECO:0000256" key="5">
    <source>
        <dbReference type="ARBA" id="ARBA00022792"/>
    </source>
</evidence>
<dbReference type="Proteomes" id="UP001479290">
    <property type="component" value="Unassembled WGS sequence"/>
</dbReference>
<protein>
    <recommendedName>
        <fullName evidence="9">MICOS complex subunit MIC10</fullName>
    </recommendedName>
</protein>
<evidence type="ECO:0000256" key="7">
    <source>
        <dbReference type="ARBA" id="ARBA00023128"/>
    </source>
</evidence>
<gene>
    <name evidence="10" type="ORF">ABG768_016661</name>
</gene>
<name>A0AAW1Z3D3_CULAL</name>